<dbReference type="GO" id="GO:0080030">
    <property type="term" value="F:methyl indole-3-acetate esterase activity"/>
    <property type="evidence" value="ECO:0007669"/>
    <property type="project" value="TreeGrafter"/>
</dbReference>
<evidence type="ECO:0000259" key="3">
    <source>
        <dbReference type="Pfam" id="PF12697"/>
    </source>
</evidence>
<gene>
    <name evidence="4" type="ORF">HNR61_007674</name>
</gene>
<dbReference type="GO" id="GO:0080031">
    <property type="term" value="F:methyl salicylate esterase activity"/>
    <property type="evidence" value="ECO:0007669"/>
    <property type="project" value="TreeGrafter"/>
</dbReference>
<dbReference type="GO" id="GO:0009696">
    <property type="term" value="P:salicylic acid metabolic process"/>
    <property type="evidence" value="ECO:0007669"/>
    <property type="project" value="TreeGrafter"/>
</dbReference>
<dbReference type="EMBL" id="JACJIA010000014">
    <property type="protein sequence ID" value="MBA8955992.1"/>
    <property type="molecule type" value="Genomic_DNA"/>
</dbReference>
<reference evidence="4 5" key="1">
    <citation type="submission" date="2020-08" db="EMBL/GenBank/DDBJ databases">
        <title>Genomic Encyclopedia of Type Strains, Phase IV (KMG-IV): sequencing the most valuable type-strain genomes for metagenomic binning, comparative biology and taxonomic classification.</title>
        <authorList>
            <person name="Goeker M."/>
        </authorList>
    </citation>
    <scope>NUCLEOTIDE SEQUENCE [LARGE SCALE GENOMIC DNA]</scope>
    <source>
        <strain evidence="4 5">DSM 44197</strain>
    </source>
</reference>
<evidence type="ECO:0000313" key="5">
    <source>
        <dbReference type="Proteomes" id="UP000572680"/>
    </source>
</evidence>
<dbReference type="GO" id="GO:0080032">
    <property type="term" value="F:methyl jasmonate esterase activity"/>
    <property type="evidence" value="ECO:0007669"/>
    <property type="project" value="TreeGrafter"/>
</dbReference>
<name>A0A7W3QQV7_ACTNM</name>
<dbReference type="InterPro" id="IPR045889">
    <property type="entry name" value="MES/HNL"/>
</dbReference>
<dbReference type="InterPro" id="IPR000073">
    <property type="entry name" value="AB_hydrolase_1"/>
</dbReference>
<dbReference type="InterPro" id="IPR029058">
    <property type="entry name" value="AB_hydrolase_fold"/>
</dbReference>
<dbReference type="AlphaFoldDB" id="A0A7W3QQV7"/>
<feature type="domain" description="AB hydrolase-1" evidence="3">
    <location>
        <begin position="4"/>
        <end position="240"/>
    </location>
</feature>
<evidence type="ECO:0000256" key="1">
    <source>
        <dbReference type="ARBA" id="ARBA00022801"/>
    </source>
</evidence>
<dbReference type="PANTHER" id="PTHR10992">
    <property type="entry name" value="METHYLESTERASE FAMILY MEMBER"/>
    <property type="match status" value="1"/>
</dbReference>
<accession>A0A7W3QQV7</accession>
<organism evidence="4 5">
    <name type="scientific">Actinomadura namibiensis</name>
    <dbReference type="NCBI Taxonomy" id="182080"/>
    <lineage>
        <taxon>Bacteria</taxon>
        <taxon>Bacillati</taxon>
        <taxon>Actinomycetota</taxon>
        <taxon>Actinomycetes</taxon>
        <taxon>Streptosporangiales</taxon>
        <taxon>Thermomonosporaceae</taxon>
        <taxon>Actinomadura</taxon>
    </lineage>
</organism>
<evidence type="ECO:0000313" key="4">
    <source>
        <dbReference type="EMBL" id="MBA8955992.1"/>
    </source>
</evidence>
<sequence>MATFVLVPGFWLGAWAWERVTDRLREAGHQVHPVTLTGLAERAGEATPEVNVDTHTADVIAVIEDNDLHDVVLVAHSGATLPVTCAADRIPERLARVVYVDTAPLPSGMAQIDFHEPEERAAVERQIAEEGRGMFVPPPPFDPAADPDSLAGLSEEDLELLRSRATPEPVGAATQGPERPERAPDTPKTLISTTIPLEFVEKMVADGVPAFATLAGPEWTFQHLPTGHWPMFSRPRELADLLAAQAS</sequence>
<comment type="caution">
    <text evidence="4">The sequence shown here is derived from an EMBL/GenBank/DDBJ whole genome shotgun (WGS) entry which is preliminary data.</text>
</comment>
<proteinExistence type="predicted"/>
<dbReference type="Proteomes" id="UP000572680">
    <property type="component" value="Unassembled WGS sequence"/>
</dbReference>
<keyword evidence="1" id="KW-0378">Hydrolase</keyword>
<dbReference type="SUPFAM" id="SSF53474">
    <property type="entry name" value="alpha/beta-Hydrolases"/>
    <property type="match status" value="1"/>
</dbReference>
<dbReference type="Pfam" id="PF12697">
    <property type="entry name" value="Abhydrolase_6"/>
    <property type="match status" value="1"/>
</dbReference>
<dbReference type="Gene3D" id="3.40.50.1820">
    <property type="entry name" value="alpha/beta hydrolase"/>
    <property type="match status" value="1"/>
</dbReference>
<dbReference type="GO" id="GO:0009694">
    <property type="term" value="P:jasmonic acid metabolic process"/>
    <property type="evidence" value="ECO:0007669"/>
    <property type="project" value="TreeGrafter"/>
</dbReference>
<protein>
    <submittedName>
        <fullName evidence="4">Pimeloyl-ACP methyl ester carboxylesterase</fullName>
    </submittedName>
</protein>
<dbReference type="PANTHER" id="PTHR10992:SF1083">
    <property type="entry name" value="METHYLESTERASE 1"/>
    <property type="match status" value="1"/>
</dbReference>
<keyword evidence="5" id="KW-1185">Reference proteome</keyword>
<feature type="region of interest" description="Disordered" evidence="2">
    <location>
        <begin position="163"/>
        <end position="188"/>
    </location>
</feature>
<dbReference type="RefSeq" id="WP_182847950.1">
    <property type="nucleotide sequence ID" value="NZ_BAAALP010000080.1"/>
</dbReference>
<evidence type="ECO:0000256" key="2">
    <source>
        <dbReference type="SAM" id="MobiDB-lite"/>
    </source>
</evidence>